<dbReference type="AlphaFoldDB" id="W5T665"/>
<dbReference type="HOGENOM" id="CLU_2803939_0_0_12"/>
<name>W5T665_BORHE</name>
<gene>
    <name evidence="1" type="ORF">BHW_0900070</name>
</gene>
<dbReference type="EMBL" id="CP005704">
    <property type="protein sequence ID" value="AHH14800.1"/>
    <property type="molecule type" value="Genomic_DNA"/>
</dbReference>
<sequence length="67" mass="6703">MSNIPKTLFAALAAIPETSAALALNLPVLVIALGATAAARSALVFEVIPSPPPVASSHAALSLLRSQ</sequence>
<accession>W5T665</accession>
<proteinExistence type="predicted"/>
<organism evidence="1">
    <name type="scientific">Borrelia hermsii MTW</name>
    <dbReference type="NCBI Taxonomy" id="1313291"/>
    <lineage>
        <taxon>Bacteria</taxon>
        <taxon>Pseudomonadati</taxon>
        <taxon>Spirochaetota</taxon>
        <taxon>Spirochaetia</taxon>
        <taxon>Spirochaetales</taxon>
        <taxon>Borreliaceae</taxon>
        <taxon>Borrelia</taxon>
    </lineage>
</organism>
<protein>
    <submittedName>
        <fullName evidence="1">Uncharacterized protein</fullName>
    </submittedName>
</protein>
<evidence type="ECO:0000313" key="1">
    <source>
        <dbReference type="EMBL" id="AHH14800.1"/>
    </source>
</evidence>
<geneLocation type="plasmid" evidence="1">
    <name>unnamed</name>
</geneLocation>
<keyword evidence="1" id="KW-0614">Plasmid</keyword>
<reference evidence="1" key="1">
    <citation type="submission" date="2013-04" db="EMBL/GenBank/DDBJ databases">
        <title>Comparative Genomics of Relapsing Fever Spirochetes.</title>
        <authorList>
            <person name="Schwan T.G."/>
            <person name="Raffel S.J."/>
            <person name="Porcella S.F."/>
            <person name="Martens C.A."/>
            <person name="Bruno D.P."/>
            <person name="Ricklefs S.M."/>
            <person name="Barbian K.B."/>
        </authorList>
    </citation>
    <scope>NUCLEOTIDE SEQUENCE</scope>
    <source>
        <strain evidence="1">MTW</strain>
        <plasmid evidence="1">unnamed</plasmid>
    </source>
</reference>
<dbReference type="RefSeq" id="WP_206741062.1">
    <property type="nucleotide sequence ID" value="NZ_CP005704.1"/>
</dbReference>